<name>A0A7Y2LX77_9MICO</name>
<protein>
    <recommendedName>
        <fullName evidence="2">YCII-related domain-containing protein</fullName>
    </recommendedName>
</protein>
<dbReference type="InterPro" id="IPR005545">
    <property type="entry name" value="YCII"/>
</dbReference>
<reference evidence="3 4" key="1">
    <citation type="submission" date="2020-05" db="EMBL/GenBank/DDBJ databases">
        <title>MicrobeNet Type strains.</title>
        <authorList>
            <person name="Nicholson A.C."/>
        </authorList>
    </citation>
    <scope>NUCLEOTIDE SEQUENCE [LARGE SCALE GENOMIC DNA]</scope>
    <source>
        <strain evidence="3 4">JCM 14282</strain>
    </source>
</reference>
<sequence>MGDTTRQWIYRIVPARPGMPADPTPEEVALAQAHFAYLVELKERGILVLAGRTQEDDPVGIAIFDAPDEPVARALMDADPAIAGGLFLATLHPYSVAVARDSLS</sequence>
<gene>
    <name evidence="3" type="ORF">HLA99_01265</name>
</gene>
<evidence type="ECO:0000313" key="4">
    <source>
        <dbReference type="Proteomes" id="UP000543598"/>
    </source>
</evidence>
<dbReference type="Pfam" id="PF03795">
    <property type="entry name" value="YCII"/>
    <property type="match status" value="1"/>
</dbReference>
<dbReference type="Gene3D" id="3.30.70.1060">
    <property type="entry name" value="Dimeric alpha+beta barrel"/>
    <property type="match status" value="1"/>
</dbReference>
<dbReference type="InterPro" id="IPR011008">
    <property type="entry name" value="Dimeric_a/b-barrel"/>
</dbReference>
<proteinExistence type="inferred from homology"/>
<keyword evidence="4" id="KW-1185">Reference proteome</keyword>
<organism evidence="3 4">
    <name type="scientific">Microbacterium ulmi</name>
    <dbReference type="NCBI Taxonomy" id="179095"/>
    <lineage>
        <taxon>Bacteria</taxon>
        <taxon>Bacillati</taxon>
        <taxon>Actinomycetota</taxon>
        <taxon>Actinomycetes</taxon>
        <taxon>Micrococcales</taxon>
        <taxon>Microbacteriaceae</taxon>
        <taxon>Microbacterium</taxon>
    </lineage>
</organism>
<feature type="domain" description="YCII-related" evidence="2">
    <location>
        <begin position="25"/>
        <end position="87"/>
    </location>
</feature>
<evidence type="ECO:0000259" key="2">
    <source>
        <dbReference type="Pfam" id="PF03795"/>
    </source>
</evidence>
<dbReference type="EMBL" id="JABEMB010000001">
    <property type="protein sequence ID" value="NNH02496.1"/>
    <property type="molecule type" value="Genomic_DNA"/>
</dbReference>
<dbReference type="AlphaFoldDB" id="A0A7Y2LX77"/>
<dbReference type="SUPFAM" id="SSF54909">
    <property type="entry name" value="Dimeric alpha+beta barrel"/>
    <property type="match status" value="1"/>
</dbReference>
<evidence type="ECO:0000256" key="1">
    <source>
        <dbReference type="ARBA" id="ARBA00007689"/>
    </source>
</evidence>
<dbReference type="RefSeq" id="WP_167041038.1">
    <property type="nucleotide sequence ID" value="NZ_BAAANA010000003.1"/>
</dbReference>
<dbReference type="Proteomes" id="UP000543598">
    <property type="component" value="Unassembled WGS sequence"/>
</dbReference>
<comment type="similarity">
    <text evidence="1">Belongs to the YciI family.</text>
</comment>
<comment type="caution">
    <text evidence="3">The sequence shown here is derived from an EMBL/GenBank/DDBJ whole genome shotgun (WGS) entry which is preliminary data.</text>
</comment>
<accession>A0A7Y2LX77</accession>
<evidence type="ECO:0000313" key="3">
    <source>
        <dbReference type="EMBL" id="NNH02496.1"/>
    </source>
</evidence>